<comment type="caution">
    <text evidence="2">The sequence shown here is derived from an EMBL/GenBank/DDBJ whole genome shotgun (WGS) entry which is preliminary data.</text>
</comment>
<keyword evidence="1" id="KW-0472">Membrane</keyword>
<evidence type="ECO:0000313" key="2">
    <source>
        <dbReference type="EMBL" id="MFB9645408.1"/>
    </source>
</evidence>
<accession>A0ABV5SYH9</accession>
<keyword evidence="1" id="KW-0812">Transmembrane</keyword>
<sequence length="170" mass="18196">MNESTSPATEPAPDSTGRFRGILPWVIAAVAVLVAAIAIGFLVVNVSSEPKPVAQLTPQSAQGSIPLDEETARDWGVTEADFVSYGSYGDLQIWVTTKPENKRCLAVVAENHISMFRCVAPTFDTIADFDVDPDHVPPAPSGEPAGNVRFVLHDDVVDVYLAPNPEGGFY</sequence>
<gene>
    <name evidence="2" type="ORF">ACFFPJ_06325</name>
</gene>
<dbReference type="EMBL" id="JBHMBE010000002">
    <property type="protein sequence ID" value="MFB9645408.1"/>
    <property type="molecule type" value="Genomic_DNA"/>
</dbReference>
<dbReference type="RefSeq" id="WP_344714478.1">
    <property type="nucleotide sequence ID" value="NZ_BAAAWH010000001.1"/>
</dbReference>
<evidence type="ECO:0000313" key="3">
    <source>
        <dbReference type="Proteomes" id="UP001589611"/>
    </source>
</evidence>
<keyword evidence="3" id="KW-1185">Reference proteome</keyword>
<name>A0ABV5SYH9_9MICO</name>
<reference evidence="2 3" key="1">
    <citation type="submission" date="2024-09" db="EMBL/GenBank/DDBJ databases">
        <authorList>
            <person name="Sun Q."/>
            <person name="Mori K."/>
        </authorList>
    </citation>
    <scope>NUCLEOTIDE SEQUENCE [LARGE SCALE GENOMIC DNA]</scope>
    <source>
        <strain evidence="2 3">JCM 1342</strain>
    </source>
</reference>
<evidence type="ECO:0000256" key="1">
    <source>
        <dbReference type="SAM" id="Phobius"/>
    </source>
</evidence>
<proteinExistence type="predicted"/>
<protein>
    <submittedName>
        <fullName evidence="2">Uncharacterized protein</fullName>
    </submittedName>
</protein>
<dbReference type="Proteomes" id="UP001589611">
    <property type="component" value="Unassembled WGS sequence"/>
</dbReference>
<keyword evidence="1" id="KW-1133">Transmembrane helix</keyword>
<feature type="transmembrane region" description="Helical" evidence="1">
    <location>
        <begin position="22"/>
        <end position="44"/>
    </location>
</feature>
<organism evidence="2 3">
    <name type="scientific">Microbacterium terregens</name>
    <dbReference type="NCBI Taxonomy" id="69363"/>
    <lineage>
        <taxon>Bacteria</taxon>
        <taxon>Bacillati</taxon>
        <taxon>Actinomycetota</taxon>
        <taxon>Actinomycetes</taxon>
        <taxon>Micrococcales</taxon>
        <taxon>Microbacteriaceae</taxon>
        <taxon>Microbacterium</taxon>
    </lineage>
</organism>